<evidence type="ECO:0000256" key="2">
    <source>
        <dbReference type="PROSITE-ProRule" id="PRU00708"/>
    </source>
</evidence>
<feature type="compositionally biased region" description="Polar residues" evidence="3">
    <location>
        <begin position="64"/>
        <end position="86"/>
    </location>
</feature>
<feature type="repeat" description="PPR" evidence="2">
    <location>
        <begin position="878"/>
        <end position="912"/>
    </location>
</feature>
<sequence length="1482" mass="166351">MNPAVYFSFKAFAFEMTKMKRPSAATEKDKHKKKKESEPAERTGEPTEDAGLKDSPAPKDKPNNEATSAPPTPSDSGTLNSTRLKLHETTTTAIKGLKEGLLTEEEFWKQISKDNQGPLWKHFASHRKKDEEAAEAWRKLGGPGVVAKKRKLLLHFLRTGTVQGGSLKESQEASHQKTDNELFEWVPWVQLCKWYGETEAKDRVESGMVAVRKVGQKKRFFEFLLVKQTTSLSWEQKQRIAAEMKCALEGKELQACKKALKAPTTKQDWEDWWDNKKTSSAFQLADAFSSDSDLCEGSEDQESSNEHDNPAMSFLQGLQKSHVSKNSKEKAVDLAKKKKEEKQAQRDKAKREKEALKDAKKQKAEDTWNQKLEEATQVEENQGETKIRKMLGLITKMVTDFKKACKKANEPTHEAELNELQECRAQLEDLVLEDDLEQIRVALTRAASALKAAKKCIGGLPEYRICLDALHTLDLGLSARLAGSILHCWAFPPGATKSAGACNIAKIWASIKEAYEALKIKEKFNNMTVSMFCNAEKPFASVPILKGHAGEIRHFLFALSWVAWKKAHESEMHNHMAESLAHLCEFYSLLKEQDFFMEEEVAERIHMLDLQAGELYGLCVQFSPLLLPWYTSLQTQTSFTLNLLISCVPPWQRASHLLDALIGPCHSLRADVVSFGSAMTCYQEQRQWALAFDTYGAQRNSGVPLNPVTRSVLLSTEATAWPSAVLLFAQLKAEKLVESDFMCHSMMKSLSPWPMILNTLETMKLFRLMPTTISISSVMSSCEKGFQWSKAMELIHGVRRVRPNEVSYGSSISASTKGTLWSLSLAQLYRMGSKGLPRSRILLNLALSSCEKGAASGYECWRMVLTLLSLLISSALPNDVTYNATLSACEKSKQWRASAELLEQMAFSGIRIDVISMDAAVTSCDLSVPLWRRALSYLRRFGHDARLQPSSITLNAALSVCRQRWPVVLALLDDVGRQVPKDSCTLPLLLGACESHVTWRASLEFLTEPEDRGRQTLSGEDTRSVEPGKLEDPTWIWLLTRSAQAQPRTPRSGIGYEALAGEWGQNGWALLVFLLWIVCWTGMSEGRGSIRSFPEELTEKGVGNFQFQHALAVLGFNMYVFRPLDHFLFTKDRYTSRFSALSPLAAYFSAARTALNGSKCPGNAAFWCVECNARFCPACAARFHHPGLYTEHHSLEPIKKEKQPRLAALLMSNFLASQQYAMIPIQPWEVHSFRSSTDMCPVMSTARVLATRVDSKLFYYYKADLAKYCNMEDSFYKFFLDGWVRGVVTASDDTLLVLTSAGPAYIMTTVLSIFLVPVVAACYGALMGVAHAIDSHLPQSQGLADAEEWLQRRKGSDGGGEDFYDKMKYNKNRRLRMSNYHAAVARDDLNYWVNRSDFSWCGTLVGSGREAKLCRRCPFDLAYLLRVLCSFLGFGKTIEEHQTWFSTPVPWHVETDSTGWFSSRGGAFGGGSFGVCSHCWCW</sequence>
<organism evidence="5 6">
    <name type="scientific">Durusdinium trenchii</name>
    <dbReference type="NCBI Taxonomy" id="1381693"/>
    <lineage>
        <taxon>Eukaryota</taxon>
        <taxon>Sar</taxon>
        <taxon>Alveolata</taxon>
        <taxon>Dinophyceae</taxon>
        <taxon>Suessiales</taxon>
        <taxon>Symbiodiniaceae</taxon>
        <taxon>Durusdinium</taxon>
    </lineage>
</organism>
<evidence type="ECO:0000313" key="6">
    <source>
        <dbReference type="Proteomes" id="UP001642464"/>
    </source>
</evidence>
<dbReference type="PROSITE" id="PS51375">
    <property type="entry name" value="PPR"/>
    <property type="match status" value="1"/>
</dbReference>
<protein>
    <submittedName>
        <fullName evidence="5">Chloroplastic</fullName>
    </submittedName>
</protein>
<dbReference type="InterPro" id="IPR002885">
    <property type="entry name" value="PPR_rpt"/>
</dbReference>
<dbReference type="CDD" id="cd19757">
    <property type="entry name" value="Bbox1"/>
    <property type="match status" value="1"/>
</dbReference>
<reference evidence="5 6" key="1">
    <citation type="submission" date="2024-02" db="EMBL/GenBank/DDBJ databases">
        <authorList>
            <person name="Chen Y."/>
            <person name="Shah S."/>
            <person name="Dougan E. K."/>
            <person name="Thang M."/>
            <person name="Chan C."/>
        </authorList>
    </citation>
    <scope>NUCLEOTIDE SEQUENCE [LARGE SCALE GENOMIC DNA]</scope>
</reference>
<dbReference type="InterPro" id="IPR011990">
    <property type="entry name" value="TPR-like_helical_dom_sf"/>
</dbReference>
<keyword evidence="1" id="KW-0677">Repeat</keyword>
<evidence type="ECO:0000313" key="5">
    <source>
        <dbReference type="EMBL" id="CAK9057249.1"/>
    </source>
</evidence>
<gene>
    <name evidence="5" type="ORF">SCF082_LOCUS30748</name>
</gene>
<evidence type="ECO:0000256" key="3">
    <source>
        <dbReference type="SAM" id="MobiDB-lite"/>
    </source>
</evidence>
<dbReference type="Gene3D" id="1.25.40.10">
    <property type="entry name" value="Tetratricopeptide repeat domain"/>
    <property type="match status" value="2"/>
</dbReference>
<evidence type="ECO:0000256" key="4">
    <source>
        <dbReference type="SAM" id="Phobius"/>
    </source>
</evidence>
<dbReference type="Proteomes" id="UP001642464">
    <property type="component" value="Unassembled WGS sequence"/>
</dbReference>
<feature type="region of interest" description="Disordered" evidence="3">
    <location>
        <begin position="18"/>
        <end position="86"/>
    </location>
</feature>
<proteinExistence type="predicted"/>
<feature type="compositionally biased region" description="Acidic residues" evidence="3">
    <location>
        <begin position="293"/>
        <end position="303"/>
    </location>
</feature>
<dbReference type="PANTHER" id="PTHR47447">
    <property type="entry name" value="OS03G0856100 PROTEIN"/>
    <property type="match status" value="1"/>
</dbReference>
<keyword evidence="4" id="KW-0472">Membrane</keyword>
<evidence type="ECO:0000256" key="1">
    <source>
        <dbReference type="ARBA" id="ARBA00022737"/>
    </source>
</evidence>
<dbReference type="PANTHER" id="PTHR47447:SF17">
    <property type="entry name" value="OS12G0638900 PROTEIN"/>
    <property type="match status" value="1"/>
</dbReference>
<name>A0ABP0N4J0_9DINO</name>
<feature type="compositionally biased region" description="Basic and acidic residues" evidence="3">
    <location>
        <begin position="35"/>
        <end position="63"/>
    </location>
</feature>
<keyword evidence="6" id="KW-1185">Reference proteome</keyword>
<dbReference type="EMBL" id="CAXAMM010025558">
    <property type="protein sequence ID" value="CAK9057249.1"/>
    <property type="molecule type" value="Genomic_DNA"/>
</dbReference>
<feature type="compositionally biased region" description="Basic and acidic residues" evidence="3">
    <location>
        <begin position="326"/>
        <end position="368"/>
    </location>
</feature>
<feature type="transmembrane region" description="Helical" evidence="4">
    <location>
        <begin position="1304"/>
        <end position="1326"/>
    </location>
</feature>
<keyword evidence="4" id="KW-1133">Transmembrane helix</keyword>
<keyword evidence="4" id="KW-0812">Transmembrane</keyword>
<comment type="caution">
    <text evidence="5">The sequence shown here is derived from an EMBL/GenBank/DDBJ whole genome shotgun (WGS) entry which is preliminary data.</text>
</comment>
<accession>A0ABP0N4J0</accession>
<feature type="region of interest" description="Disordered" evidence="3">
    <location>
        <begin position="291"/>
        <end position="368"/>
    </location>
</feature>